<evidence type="ECO:0000256" key="7">
    <source>
        <dbReference type="ARBA" id="ARBA00023239"/>
    </source>
</evidence>
<dbReference type="EC" id="3.5.1.2" evidence="10"/>
<evidence type="ECO:0000256" key="9">
    <source>
        <dbReference type="ARBA" id="ARBA00049534"/>
    </source>
</evidence>
<dbReference type="Gene3D" id="3.40.50.880">
    <property type="match status" value="1"/>
</dbReference>
<protein>
    <recommendedName>
        <fullName evidence="10">Imidazole glycerol phosphate synthase subunit HisH</fullName>
        <ecNumber evidence="10">4.3.2.10</ecNumber>
    </recommendedName>
    <alternativeName>
        <fullName evidence="10">IGP synthase glutaminase subunit</fullName>
        <ecNumber evidence="10">3.5.1.2</ecNumber>
    </alternativeName>
    <alternativeName>
        <fullName evidence="10">IGP synthase subunit HisH</fullName>
    </alternativeName>
    <alternativeName>
        <fullName evidence="10">ImGP synthase subunit HisH</fullName>
        <shortName evidence="10">IGPS subunit HisH</shortName>
    </alternativeName>
</protein>
<keyword evidence="6 10" id="KW-0368">Histidine biosynthesis</keyword>
<evidence type="ECO:0000313" key="14">
    <source>
        <dbReference type="Proteomes" id="UP000440694"/>
    </source>
</evidence>
<comment type="catalytic activity">
    <reaction evidence="8 10">
        <text>5-[(5-phospho-1-deoxy-D-ribulos-1-ylimino)methylamino]-1-(5-phospho-beta-D-ribosyl)imidazole-4-carboxamide + L-glutamine = D-erythro-1-(imidazol-4-yl)glycerol 3-phosphate + 5-amino-1-(5-phospho-beta-D-ribosyl)imidazole-4-carboxamide + L-glutamate + H(+)</text>
        <dbReference type="Rhea" id="RHEA:24793"/>
        <dbReference type="ChEBI" id="CHEBI:15378"/>
        <dbReference type="ChEBI" id="CHEBI:29985"/>
        <dbReference type="ChEBI" id="CHEBI:58278"/>
        <dbReference type="ChEBI" id="CHEBI:58359"/>
        <dbReference type="ChEBI" id="CHEBI:58475"/>
        <dbReference type="ChEBI" id="CHEBI:58525"/>
        <dbReference type="EC" id="4.3.2.10"/>
    </reaction>
</comment>
<dbReference type="SUPFAM" id="SSF52317">
    <property type="entry name" value="Class I glutamine amidotransferase-like"/>
    <property type="match status" value="1"/>
</dbReference>
<dbReference type="EC" id="4.3.2.10" evidence="10"/>
<keyword evidence="5 10" id="KW-0315">Glutamine amidotransferase</keyword>
<dbReference type="NCBIfam" id="TIGR01855">
    <property type="entry name" value="IMP_synth_hisH"/>
    <property type="match status" value="1"/>
</dbReference>
<keyword evidence="4 10" id="KW-0378">Hydrolase</keyword>
<keyword evidence="3 10" id="KW-0028">Amino-acid biosynthesis</keyword>
<evidence type="ECO:0000256" key="1">
    <source>
        <dbReference type="ARBA" id="ARBA00005091"/>
    </source>
</evidence>
<dbReference type="InterPro" id="IPR029062">
    <property type="entry name" value="Class_I_gatase-like"/>
</dbReference>
<dbReference type="GO" id="GO:0000107">
    <property type="term" value="F:imidazoleglycerol-phosphate synthase activity"/>
    <property type="evidence" value="ECO:0007669"/>
    <property type="project" value="UniProtKB-UniRule"/>
</dbReference>
<evidence type="ECO:0000256" key="11">
    <source>
        <dbReference type="PIRSR" id="PIRSR000495-1"/>
    </source>
</evidence>
<evidence type="ECO:0000313" key="13">
    <source>
        <dbReference type="EMBL" id="MTD94670.1"/>
    </source>
</evidence>
<dbReference type="HAMAP" id="MF_00278">
    <property type="entry name" value="HisH"/>
    <property type="match status" value="1"/>
</dbReference>
<dbReference type="PIRSF" id="PIRSF000495">
    <property type="entry name" value="Amidotransf_hisH"/>
    <property type="match status" value="1"/>
</dbReference>
<comment type="function">
    <text evidence="10">IGPS catalyzes the conversion of PRFAR and glutamine to IGP, AICAR and glutamate. The HisH subunit catalyzes the hydrolysis of glutamine to glutamate and ammonia as part of the synthesis of IGP and AICAR. The resulting ammonia molecule is channeled to the active site of HisF.</text>
</comment>
<dbReference type="CDD" id="cd01748">
    <property type="entry name" value="GATase1_IGP_Synthase"/>
    <property type="match status" value="1"/>
</dbReference>
<dbReference type="PANTHER" id="PTHR42701">
    <property type="entry name" value="IMIDAZOLE GLYCEROL PHOSPHATE SYNTHASE SUBUNIT HISH"/>
    <property type="match status" value="1"/>
</dbReference>
<dbReference type="Pfam" id="PF00117">
    <property type="entry name" value="GATase"/>
    <property type="match status" value="1"/>
</dbReference>
<dbReference type="InterPro" id="IPR010139">
    <property type="entry name" value="Imidazole-glycPsynth_HisH"/>
</dbReference>
<feature type="active site" evidence="10 11">
    <location>
        <position position="190"/>
    </location>
</feature>
<dbReference type="GO" id="GO:0005737">
    <property type="term" value="C:cytoplasm"/>
    <property type="evidence" value="ECO:0007669"/>
    <property type="project" value="UniProtKB-SubCell"/>
</dbReference>
<feature type="active site" evidence="10 11">
    <location>
        <position position="188"/>
    </location>
</feature>
<evidence type="ECO:0000256" key="4">
    <source>
        <dbReference type="ARBA" id="ARBA00022801"/>
    </source>
</evidence>
<dbReference type="AlphaFoldDB" id="A0A6I3KL56"/>
<comment type="caution">
    <text evidence="13">The sequence shown here is derived from an EMBL/GenBank/DDBJ whole genome shotgun (WGS) entry which is preliminary data.</text>
</comment>
<comment type="subunit">
    <text evidence="2 10">Heterodimer of HisH and HisF.</text>
</comment>
<evidence type="ECO:0000256" key="5">
    <source>
        <dbReference type="ARBA" id="ARBA00022962"/>
    </source>
</evidence>
<dbReference type="EMBL" id="WMBQ01000001">
    <property type="protein sequence ID" value="MTD94670.1"/>
    <property type="molecule type" value="Genomic_DNA"/>
</dbReference>
<evidence type="ECO:0000256" key="8">
    <source>
        <dbReference type="ARBA" id="ARBA00047838"/>
    </source>
</evidence>
<evidence type="ECO:0000256" key="6">
    <source>
        <dbReference type="ARBA" id="ARBA00023102"/>
    </source>
</evidence>
<evidence type="ECO:0000256" key="3">
    <source>
        <dbReference type="ARBA" id="ARBA00022605"/>
    </source>
</evidence>
<comment type="pathway">
    <text evidence="1 10">Amino-acid biosynthesis; L-histidine biosynthesis; L-histidine from 5-phospho-alpha-D-ribose 1-diphosphate: step 5/9.</text>
</comment>
<keyword evidence="14" id="KW-1185">Reference proteome</keyword>
<accession>A0A6I3KL56</accession>
<organism evidence="13 14">
    <name type="scientific">Hyphomicrobium album</name>
    <dbReference type="NCBI Taxonomy" id="2665159"/>
    <lineage>
        <taxon>Bacteria</taxon>
        <taxon>Pseudomonadati</taxon>
        <taxon>Pseudomonadota</taxon>
        <taxon>Alphaproteobacteria</taxon>
        <taxon>Hyphomicrobiales</taxon>
        <taxon>Hyphomicrobiaceae</taxon>
        <taxon>Hyphomicrobium</taxon>
    </lineage>
</organism>
<dbReference type="PROSITE" id="PS51274">
    <property type="entry name" value="GATASE_COBBQ"/>
    <property type="match status" value="1"/>
</dbReference>
<dbReference type="GO" id="GO:0004359">
    <property type="term" value="F:glutaminase activity"/>
    <property type="evidence" value="ECO:0007669"/>
    <property type="project" value="UniProtKB-EC"/>
</dbReference>
<evidence type="ECO:0000259" key="12">
    <source>
        <dbReference type="Pfam" id="PF00117"/>
    </source>
</evidence>
<feature type="active site" description="Nucleophile" evidence="10 11">
    <location>
        <position position="83"/>
    </location>
</feature>
<dbReference type="GO" id="GO:0016829">
    <property type="term" value="F:lyase activity"/>
    <property type="evidence" value="ECO:0007669"/>
    <property type="project" value="UniProtKB-KW"/>
</dbReference>
<dbReference type="PROSITE" id="PS51273">
    <property type="entry name" value="GATASE_TYPE_1"/>
    <property type="match status" value="1"/>
</dbReference>
<proteinExistence type="inferred from homology"/>
<gene>
    <name evidence="10 13" type="primary">hisH</name>
    <name evidence="13" type="ORF">GIW81_10040</name>
</gene>
<dbReference type="Proteomes" id="UP000440694">
    <property type="component" value="Unassembled WGS sequence"/>
</dbReference>
<keyword evidence="7 10" id="KW-0456">Lyase</keyword>
<name>A0A6I3KL56_9HYPH</name>
<evidence type="ECO:0000256" key="2">
    <source>
        <dbReference type="ARBA" id="ARBA00011152"/>
    </source>
</evidence>
<sequence>MGWCVLAIIDYGLGNVRSVLNALEHIGAKASITRDAAVLKSADGLILPGVGAFGAGMSRLRQYGLADLITRMVGEGRPLLGICLGFQMLMRSSTEDGETEGLHLMPHPVVRLPVEARLPHYGWSQVISESREKAPALMKGLEGDWFYFVHSYGVVRPQAPMVGGITRYDGCELLALVEHGNVFGTQFHPEKSGEAGLEMLRNFVDLVR</sequence>
<reference evidence="13 14" key="1">
    <citation type="submission" date="2019-11" db="EMBL/GenBank/DDBJ databases">
        <title>Identification of a novel strain.</title>
        <authorList>
            <person name="Xu Q."/>
            <person name="Wang G."/>
        </authorList>
    </citation>
    <scope>NUCLEOTIDE SEQUENCE [LARGE SCALE GENOMIC DNA]</scope>
    <source>
        <strain evidence="14">xq</strain>
    </source>
</reference>
<comment type="subcellular location">
    <subcellularLocation>
        <location evidence="10">Cytoplasm</location>
    </subcellularLocation>
</comment>
<evidence type="ECO:0000256" key="10">
    <source>
        <dbReference type="HAMAP-Rule" id="MF_00278"/>
    </source>
</evidence>
<dbReference type="GO" id="GO:0000105">
    <property type="term" value="P:L-histidine biosynthetic process"/>
    <property type="evidence" value="ECO:0007669"/>
    <property type="project" value="UniProtKB-UniRule"/>
</dbReference>
<dbReference type="InterPro" id="IPR017926">
    <property type="entry name" value="GATASE"/>
</dbReference>
<keyword evidence="10" id="KW-0963">Cytoplasm</keyword>
<dbReference type="PANTHER" id="PTHR42701:SF1">
    <property type="entry name" value="IMIDAZOLE GLYCEROL PHOSPHATE SYNTHASE SUBUNIT HISH"/>
    <property type="match status" value="1"/>
</dbReference>
<dbReference type="UniPathway" id="UPA00031">
    <property type="reaction ID" value="UER00010"/>
</dbReference>
<comment type="catalytic activity">
    <reaction evidence="9 10">
        <text>L-glutamine + H2O = L-glutamate + NH4(+)</text>
        <dbReference type="Rhea" id="RHEA:15889"/>
        <dbReference type="ChEBI" id="CHEBI:15377"/>
        <dbReference type="ChEBI" id="CHEBI:28938"/>
        <dbReference type="ChEBI" id="CHEBI:29985"/>
        <dbReference type="ChEBI" id="CHEBI:58359"/>
        <dbReference type="EC" id="3.5.1.2"/>
    </reaction>
</comment>
<feature type="domain" description="Glutamine amidotransferase" evidence="12">
    <location>
        <begin position="8"/>
        <end position="204"/>
    </location>
</feature>